<evidence type="ECO:0000313" key="3">
    <source>
        <dbReference type="Proteomes" id="UP000193648"/>
    </source>
</evidence>
<dbReference type="RefSeq" id="XP_021878385.1">
    <property type="nucleotide sequence ID" value="XM_022029026.1"/>
</dbReference>
<feature type="region of interest" description="Disordered" evidence="1">
    <location>
        <begin position="298"/>
        <end position="322"/>
    </location>
</feature>
<feature type="compositionally biased region" description="Polar residues" evidence="1">
    <location>
        <begin position="636"/>
        <end position="649"/>
    </location>
</feature>
<feature type="compositionally biased region" description="Basic and acidic residues" evidence="1">
    <location>
        <begin position="666"/>
        <end position="678"/>
    </location>
</feature>
<organism evidence="2 3">
    <name type="scientific">Lobosporangium transversale</name>
    <dbReference type="NCBI Taxonomy" id="64571"/>
    <lineage>
        <taxon>Eukaryota</taxon>
        <taxon>Fungi</taxon>
        <taxon>Fungi incertae sedis</taxon>
        <taxon>Mucoromycota</taxon>
        <taxon>Mortierellomycotina</taxon>
        <taxon>Mortierellomycetes</taxon>
        <taxon>Mortierellales</taxon>
        <taxon>Mortierellaceae</taxon>
        <taxon>Lobosporangium</taxon>
    </lineage>
</organism>
<evidence type="ECO:0000313" key="2">
    <source>
        <dbReference type="EMBL" id="ORZ08457.1"/>
    </source>
</evidence>
<accession>A0A1Y2GE68</accession>
<keyword evidence="3" id="KW-1185">Reference proteome</keyword>
<name>A0A1Y2GE68_9FUNG</name>
<reference evidence="2 3" key="1">
    <citation type="submission" date="2016-07" db="EMBL/GenBank/DDBJ databases">
        <title>Pervasive Adenine N6-methylation of Active Genes in Fungi.</title>
        <authorList>
            <consortium name="DOE Joint Genome Institute"/>
            <person name="Mondo S.J."/>
            <person name="Dannebaum R.O."/>
            <person name="Kuo R.C."/>
            <person name="Labutti K."/>
            <person name="Haridas S."/>
            <person name="Kuo A."/>
            <person name="Salamov A."/>
            <person name="Ahrendt S.R."/>
            <person name="Lipzen A."/>
            <person name="Sullivan W."/>
            <person name="Andreopoulos W.B."/>
            <person name="Clum A."/>
            <person name="Lindquist E."/>
            <person name="Daum C."/>
            <person name="Ramamoorthy G.K."/>
            <person name="Gryganskyi A."/>
            <person name="Culley D."/>
            <person name="Magnuson J.K."/>
            <person name="James T.Y."/>
            <person name="O'Malley M.A."/>
            <person name="Stajich J.E."/>
            <person name="Spatafora J.W."/>
            <person name="Visel A."/>
            <person name="Grigoriev I.V."/>
        </authorList>
    </citation>
    <scope>NUCLEOTIDE SEQUENCE [LARGE SCALE GENOMIC DNA]</scope>
    <source>
        <strain evidence="2 3">NRRL 3116</strain>
    </source>
</reference>
<dbReference type="AlphaFoldDB" id="A0A1Y2GE68"/>
<gene>
    <name evidence="2" type="ORF">BCR41DRAFT_399136</name>
</gene>
<evidence type="ECO:0000256" key="1">
    <source>
        <dbReference type="SAM" id="MobiDB-lite"/>
    </source>
</evidence>
<feature type="region of interest" description="Disordered" evidence="1">
    <location>
        <begin position="616"/>
        <end position="678"/>
    </location>
</feature>
<proteinExistence type="predicted"/>
<dbReference type="Proteomes" id="UP000193648">
    <property type="component" value="Unassembled WGS sequence"/>
</dbReference>
<dbReference type="InParanoid" id="A0A1Y2GE68"/>
<sequence>MFTKRCLGVYKCSVDSCEYLARPKLPASKSVDALPLAPEDPCKIHKQQLIHVPCQARIMIERIGNLEKARHTGFHYHQHPPSIKPTAEAMASFVDMVKVASEAGPKMLLVGTNTRPSVLELHDSFNNLGRTAHHRRKILNGIKKPWNITSLAAFDRETVPVVMSMLFGKTQKHYKHHFLAMFKYLPFKTFAEFTEGFSGMVCDFSKAERVGFELAVREYFRLDDNHEVQLENHYRFCEVHFRRSLMRVQRNSAVIPPSEELVFNRKCLDLLDKHAEEKFHGLIQDLFSKDTNAQESLGGDFKRHAPTNKKGMNVGDTAAHSNDGRAPDCNKTLFPEIFKRQRRAGRPKGSKNKVPKLVIDEEWEGLAIPWQIQYGDFDATNTCPLDAPLMLWVLLRRFSGMCYSTATLKASEGAVLEEVVKLVLVKEHNKARRIWCKEILGLTEGEHDLWGSVENTFTDHLQGLATLKITYDSTCSEEGCPNRSSKETQSSAYFFMKGDARHINQESFDMSTKKEHAPCSLPMQTQGPRKRMLSFNVDSGTLESLDVCSGIRAYSRMESDRGHYTSMAMIKGRWVYYDGMKQRKLQWVGDQMIVPDGFQPTQVWYLRSHDQLAGNETDISSSASTTSSNEGLGEYQGSSKGDSNENQGSLKEGSSASQGSSEDDSIESHGSSKEDPKVDCIKQPQKAQQNYPFSVLTDVVTNKGRLPTREGCNSQLERQAKRIVVKVPSNIKKGWFITRSYHFLRTCLTKLPQEQYDVAMRQLGVRVTRSQHLQRVELLENNSIA</sequence>
<protein>
    <submittedName>
        <fullName evidence="2">Uncharacterized protein</fullName>
    </submittedName>
</protein>
<dbReference type="GeneID" id="33570869"/>
<dbReference type="EMBL" id="MCFF01000037">
    <property type="protein sequence ID" value="ORZ08457.1"/>
    <property type="molecule type" value="Genomic_DNA"/>
</dbReference>
<comment type="caution">
    <text evidence="2">The sequence shown here is derived from an EMBL/GenBank/DDBJ whole genome shotgun (WGS) entry which is preliminary data.</text>
</comment>
<dbReference type="OrthoDB" id="2447802at2759"/>